<dbReference type="EMBL" id="MU858099">
    <property type="protein sequence ID" value="KAK4214096.1"/>
    <property type="molecule type" value="Genomic_DNA"/>
</dbReference>
<feature type="region of interest" description="Disordered" evidence="5">
    <location>
        <begin position="1"/>
        <end position="51"/>
    </location>
</feature>
<feature type="region of interest" description="Disordered" evidence="5">
    <location>
        <begin position="211"/>
        <end position="233"/>
    </location>
</feature>
<dbReference type="GO" id="GO:0016020">
    <property type="term" value="C:membrane"/>
    <property type="evidence" value="ECO:0007669"/>
    <property type="project" value="UniProtKB-SubCell"/>
</dbReference>
<keyword evidence="7" id="KW-1185">Reference proteome</keyword>
<comment type="subcellular location">
    <subcellularLocation>
        <location evidence="4">Membrane</location>
        <topology evidence="4">Multi-pass membrane protein</topology>
    </subcellularLocation>
</comment>
<sequence>MGLFSLWGSKEPTTPAAAPVQQAQAQAQAPTSAPAQATGPSYSSPPVATTVLPTDPQTPVTAWASKLDGESPPYPPIFSARSLKQLGFFFGGAGFLILTTVTARRSAIRHAKLSQLKFFQPTHNGARHGQAIKPGEKDPMIAFEALKLATLGTISFGIMTVGGISWAFDIASLPELQVKARRSMYGRQGKVDEDAEKEVAEWLVKMLGPQAIQAATEPATEPSPENPEESRKT</sequence>
<accession>A0AAN6Y9Z4</accession>
<dbReference type="InterPro" id="IPR038814">
    <property type="entry name" value="AIM11"/>
</dbReference>
<gene>
    <name evidence="4" type="primary">AIM11</name>
    <name evidence="6" type="ORF">QBC37DRAFT_160482</name>
</gene>
<feature type="transmembrane region" description="Helical" evidence="4">
    <location>
        <begin position="148"/>
        <end position="168"/>
    </location>
</feature>
<reference evidence="6" key="1">
    <citation type="journal article" date="2023" name="Mol. Phylogenet. Evol.">
        <title>Genome-scale phylogeny and comparative genomics of the fungal order Sordariales.</title>
        <authorList>
            <person name="Hensen N."/>
            <person name="Bonometti L."/>
            <person name="Westerberg I."/>
            <person name="Brannstrom I.O."/>
            <person name="Guillou S."/>
            <person name="Cros-Aarteil S."/>
            <person name="Calhoun S."/>
            <person name="Haridas S."/>
            <person name="Kuo A."/>
            <person name="Mondo S."/>
            <person name="Pangilinan J."/>
            <person name="Riley R."/>
            <person name="LaButti K."/>
            <person name="Andreopoulos B."/>
            <person name="Lipzen A."/>
            <person name="Chen C."/>
            <person name="Yan M."/>
            <person name="Daum C."/>
            <person name="Ng V."/>
            <person name="Clum A."/>
            <person name="Steindorff A."/>
            <person name="Ohm R.A."/>
            <person name="Martin F."/>
            <person name="Silar P."/>
            <person name="Natvig D.O."/>
            <person name="Lalanne C."/>
            <person name="Gautier V."/>
            <person name="Ament-Velasquez S.L."/>
            <person name="Kruys A."/>
            <person name="Hutchinson M.I."/>
            <person name="Powell A.J."/>
            <person name="Barry K."/>
            <person name="Miller A.N."/>
            <person name="Grigoriev I.V."/>
            <person name="Debuchy R."/>
            <person name="Gladieux P."/>
            <person name="Hiltunen Thoren M."/>
            <person name="Johannesson H."/>
        </authorList>
    </citation>
    <scope>NUCLEOTIDE SEQUENCE</scope>
    <source>
        <strain evidence="6">PSN293</strain>
    </source>
</reference>
<keyword evidence="3 4" id="KW-0472">Membrane</keyword>
<dbReference type="Proteomes" id="UP001301769">
    <property type="component" value="Unassembled WGS sequence"/>
</dbReference>
<feature type="transmembrane region" description="Helical" evidence="4">
    <location>
        <begin position="86"/>
        <end position="103"/>
    </location>
</feature>
<evidence type="ECO:0000256" key="3">
    <source>
        <dbReference type="ARBA" id="ARBA00023136"/>
    </source>
</evidence>
<keyword evidence="2 4" id="KW-1133">Transmembrane helix</keyword>
<dbReference type="PANTHER" id="PTHR39136:SF1">
    <property type="entry name" value="ALTERED INHERITANCE OF MITOCHONDRIA PROTEIN 11"/>
    <property type="match status" value="1"/>
</dbReference>
<evidence type="ECO:0000256" key="5">
    <source>
        <dbReference type="SAM" id="MobiDB-lite"/>
    </source>
</evidence>
<keyword evidence="1 4" id="KW-0812">Transmembrane</keyword>
<proteinExistence type="inferred from homology"/>
<dbReference type="PANTHER" id="PTHR39136">
    <property type="entry name" value="ALTERED INHERITANCE OF MITOCHONDRIA PROTEIN 11"/>
    <property type="match status" value="1"/>
</dbReference>
<evidence type="ECO:0000256" key="4">
    <source>
        <dbReference type="RuleBase" id="RU367098"/>
    </source>
</evidence>
<reference evidence="6" key="2">
    <citation type="submission" date="2023-05" db="EMBL/GenBank/DDBJ databases">
        <authorList>
            <consortium name="Lawrence Berkeley National Laboratory"/>
            <person name="Steindorff A."/>
            <person name="Hensen N."/>
            <person name="Bonometti L."/>
            <person name="Westerberg I."/>
            <person name="Brannstrom I.O."/>
            <person name="Guillou S."/>
            <person name="Cros-Aarteil S."/>
            <person name="Calhoun S."/>
            <person name="Haridas S."/>
            <person name="Kuo A."/>
            <person name="Mondo S."/>
            <person name="Pangilinan J."/>
            <person name="Riley R."/>
            <person name="Labutti K."/>
            <person name="Andreopoulos B."/>
            <person name="Lipzen A."/>
            <person name="Chen C."/>
            <person name="Yanf M."/>
            <person name="Daum C."/>
            <person name="Ng V."/>
            <person name="Clum A."/>
            <person name="Ohm R."/>
            <person name="Martin F."/>
            <person name="Silar P."/>
            <person name="Natvig D."/>
            <person name="Lalanne C."/>
            <person name="Gautier V."/>
            <person name="Ament-Velasquez S.L."/>
            <person name="Kruys A."/>
            <person name="Hutchinson M.I."/>
            <person name="Powell A.J."/>
            <person name="Barry K."/>
            <person name="Miller A.N."/>
            <person name="Grigoriev I.V."/>
            <person name="Debuchy R."/>
            <person name="Gladieux P."/>
            <person name="Thoren M.H."/>
            <person name="Johannesson H."/>
        </authorList>
    </citation>
    <scope>NUCLEOTIDE SEQUENCE</scope>
    <source>
        <strain evidence="6">PSN293</strain>
    </source>
</reference>
<name>A0AAN6Y9Z4_9PEZI</name>
<evidence type="ECO:0000256" key="2">
    <source>
        <dbReference type="ARBA" id="ARBA00022989"/>
    </source>
</evidence>
<comment type="caution">
    <text evidence="6">The sequence shown here is derived from an EMBL/GenBank/DDBJ whole genome shotgun (WGS) entry which is preliminary data.</text>
</comment>
<protein>
    <recommendedName>
        <fullName evidence="4">Altered inheritance of mitochondria protein 11</fullName>
    </recommendedName>
</protein>
<dbReference type="GO" id="GO:0005739">
    <property type="term" value="C:mitochondrion"/>
    <property type="evidence" value="ECO:0007669"/>
    <property type="project" value="TreeGrafter"/>
</dbReference>
<organism evidence="6 7">
    <name type="scientific">Rhypophila decipiens</name>
    <dbReference type="NCBI Taxonomy" id="261697"/>
    <lineage>
        <taxon>Eukaryota</taxon>
        <taxon>Fungi</taxon>
        <taxon>Dikarya</taxon>
        <taxon>Ascomycota</taxon>
        <taxon>Pezizomycotina</taxon>
        <taxon>Sordariomycetes</taxon>
        <taxon>Sordariomycetidae</taxon>
        <taxon>Sordariales</taxon>
        <taxon>Naviculisporaceae</taxon>
        <taxon>Rhypophila</taxon>
    </lineage>
</organism>
<dbReference type="AlphaFoldDB" id="A0AAN6Y9Z4"/>
<evidence type="ECO:0000313" key="7">
    <source>
        <dbReference type="Proteomes" id="UP001301769"/>
    </source>
</evidence>
<feature type="compositionally biased region" description="Low complexity" evidence="5">
    <location>
        <begin position="12"/>
        <end position="40"/>
    </location>
</feature>
<feature type="compositionally biased region" description="Polar residues" evidence="5">
    <location>
        <begin position="41"/>
        <end position="51"/>
    </location>
</feature>
<evidence type="ECO:0000256" key="1">
    <source>
        <dbReference type="ARBA" id="ARBA00022692"/>
    </source>
</evidence>
<comment type="similarity">
    <text evidence="4">Belongs to the AIM11 family.</text>
</comment>
<evidence type="ECO:0000313" key="6">
    <source>
        <dbReference type="EMBL" id="KAK4214096.1"/>
    </source>
</evidence>